<keyword evidence="3" id="KW-1133">Transmembrane helix</keyword>
<sequence>MDTGDLISAVSALVAAIAAGVGWWQAHSARRAVKAAEEQANAMRDQVKAAEEQVSVMRDQIVLEHMRPRFEVTHATTMLLPRGGGRLVIEVAQLTGVPLDDVKVELHVGSRQVMTDGAHDGVHTCLYSAPGSKLTFRAHLDVEAAQAPAVRVELSGTEAQGTRQWAERLIAHPVLTDNRLLTEGRTAAGLPRRASSSRDYSVNDERWRQAPQVSRAPGDVRGRLANLRRGIQQGRSVGSKTKGQGSGPDNASRQDARPGGTTSGGVAPDAAGNDTDPEDDSSR</sequence>
<feature type="transmembrane region" description="Helical" evidence="3">
    <location>
        <begin position="6"/>
        <end position="24"/>
    </location>
</feature>
<keyword evidence="5" id="KW-1185">Reference proteome</keyword>
<evidence type="ECO:0000256" key="3">
    <source>
        <dbReference type="SAM" id="Phobius"/>
    </source>
</evidence>
<organism evidence="4 5">
    <name type="scientific">Streptomyces nigrescens</name>
    <dbReference type="NCBI Taxonomy" id="1920"/>
    <lineage>
        <taxon>Bacteria</taxon>
        <taxon>Bacillati</taxon>
        <taxon>Actinomycetota</taxon>
        <taxon>Actinomycetes</taxon>
        <taxon>Kitasatosporales</taxon>
        <taxon>Streptomycetaceae</taxon>
        <taxon>Streptomyces</taxon>
    </lineage>
</organism>
<reference evidence="4" key="1">
    <citation type="submission" date="2022-06" db="EMBL/GenBank/DDBJ databases">
        <title>Complete genome sequence of Streptomyces nigrescens HEK616.</title>
        <authorList>
            <person name="Asamizu S."/>
            <person name="Onaka H."/>
        </authorList>
    </citation>
    <scope>NUCLEOTIDE SEQUENCE</scope>
    <source>
        <strain evidence="4">HEK616</strain>
    </source>
</reference>
<keyword evidence="1" id="KW-0175">Coiled coil</keyword>
<evidence type="ECO:0000256" key="2">
    <source>
        <dbReference type="SAM" id="MobiDB-lite"/>
    </source>
</evidence>
<keyword evidence="3" id="KW-0812">Transmembrane</keyword>
<accession>A0ABN6R0W7</accession>
<feature type="coiled-coil region" evidence="1">
    <location>
        <begin position="26"/>
        <end position="60"/>
    </location>
</feature>
<name>A0ABN6R0W7_STRNI</name>
<evidence type="ECO:0000313" key="4">
    <source>
        <dbReference type="EMBL" id="BDM70223.1"/>
    </source>
</evidence>
<protein>
    <recommendedName>
        <fullName evidence="6">Secreted protein</fullName>
    </recommendedName>
</protein>
<dbReference type="EMBL" id="AP026073">
    <property type="protein sequence ID" value="BDM70223.1"/>
    <property type="molecule type" value="Genomic_DNA"/>
</dbReference>
<dbReference type="RefSeq" id="WP_261957579.1">
    <property type="nucleotide sequence ID" value="NZ_AP026073.1"/>
</dbReference>
<feature type="compositionally biased region" description="Polar residues" evidence="2">
    <location>
        <begin position="233"/>
        <end position="253"/>
    </location>
</feature>
<evidence type="ECO:0000256" key="1">
    <source>
        <dbReference type="SAM" id="Coils"/>
    </source>
</evidence>
<gene>
    <name evidence="4" type="ORF">HEK616_37100</name>
</gene>
<evidence type="ECO:0008006" key="6">
    <source>
        <dbReference type="Google" id="ProtNLM"/>
    </source>
</evidence>
<dbReference type="Proteomes" id="UP001059597">
    <property type="component" value="Chromosome"/>
</dbReference>
<feature type="region of interest" description="Disordered" evidence="2">
    <location>
        <begin position="186"/>
        <end position="283"/>
    </location>
</feature>
<proteinExistence type="predicted"/>
<evidence type="ECO:0000313" key="5">
    <source>
        <dbReference type="Proteomes" id="UP001059597"/>
    </source>
</evidence>
<keyword evidence="3" id="KW-0472">Membrane</keyword>